<dbReference type="EMBL" id="AHGT01000015">
    <property type="protein sequence ID" value="ESU38255.1"/>
    <property type="molecule type" value="Genomic_DNA"/>
</dbReference>
<sequence>MSSETIPSLDINRLVWELASDKKSIRHTAFDTVYDGLALQTRREPLDYLAMMRLWKGLYYLLWKEDKVDMQFTLCKRISGLIHMLPEPSPKEERAFMKFAGVDNEGSLYDEDEDTEDDTANYGGQAVLFARCGLETLCREWPSVDYLRQSKVMRLVRDFVYALIERILSNYDESAIEANMLIHTVSLVLLSNSRIVQQASPKSLVIHFSDVWADGIRRGLKQTYESQPFTEEKLSHLLSPWIEYVVNSIDKEVSESIGTNIFSRITDTSYNPPENFAEYLRNVEEDEGSESDQDISLIELVLSQAKEAERVEQQMQGVSTKCELNIKKIRRPWEKRMRGHVGSYRYAEKDPHARPGPTTEESSDNTGNRVEYRGARALSNSEILEMFATELQEAQAWWRANSEAILESLANADQEPAPKRVLRKEEKAFVEAKQYLNRSIYAKYKTELHNVRVSRRGLLVYDPKVHERMLRTEDYAVIKPVLLSQLDPEELEKLFGADSGILDELGAVIGASRFYAREDMEDIDSIDADCESSNSEEDDCHK</sequence>
<comment type="subcellular location">
    <subcellularLocation>
        <location evidence="1">Nucleus</location>
    </subcellularLocation>
</comment>
<dbReference type="Pfam" id="PF05997">
    <property type="entry name" value="Nop52"/>
    <property type="match status" value="1"/>
</dbReference>
<reference evidence="7" key="1">
    <citation type="submission" date="2012-02" db="EMBL/GenBank/DDBJ databases">
        <title>Genome sequencing of Giardia lamblia Genotypes A2 and B isolates (DH and GS) and comparative analysis with the genomes of Genotypes A1 and E (WB and Pig).</title>
        <authorList>
            <person name="Adam R."/>
            <person name="Dahlstrom E."/>
            <person name="Martens C."/>
            <person name="Bruno D."/>
            <person name="Barbian K."/>
            <person name="Porcella S.F."/>
            <person name="Nash T."/>
        </authorList>
    </citation>
    <scope>NUCLEOTIDE SEQUENCE</scope>
    <source>
        <strain evidence="7">DH</strain>
    </source>
</reference>
<evidence type="ECO:0000256" key="1">
    <source>
        <dbReference type="ARBA" id="ARBA00004123"/>
    </source>
</evidence>
<dbReference type="Proteomes" id="UP000018320">
    <property type="component" value="Unassembled WGS sequence"/>
</dbReference>
<proteinExistence type="inferred from homology"/>
<dbReference type="InterPro" id="IPR010301">
    <property type="entry name" value="RRP1"/>
</dbReference>
<dbReference type="VEuPathDB" id="GiardiaDB:QR46_0694"/>
<name>V6TMS3_GIAIN</name>
<protein>
    <submittedName>
        <fullName evidence="6">Nucleolar protein Nop52</fullName>
    </submittedName>
</protein>
<gene>
    <name evidence="6" type="ORF">DHA2_16658</name>
</gene>
<evidence type="ECO:0000256" key="5">
    <source>
        <dbReference type="SAM" id="MobiDB-lite"/>
    </source>
</evidence>
<dbReference type="GO" id="GO:0030688">
    <property type="term" value="C:preribosome, small subunit precursor"/>
    <property type="evidence" value="ECO:0007669"/>
    <property type="project" value="InterPro"/>
</dbReference>
<dbReference type="GO" id="GO:0005634">
    <property type="term" value="C:nucleus"/>
    <property type="evidence" value="ECO:0007669"/>
    <property type="project" value="UniProtKB-SubCell"/>
</dbReference>
<keyword evidence="4" id="KW-0539">Nucleus</keyword>
<dbReference type="VEuPathDB" id="GiardiaDB:GL50803_0016658"/>
<comment type="similarity">
    <text evidence="2">Belongs to the RRP1 family.</text>
</comment>
<keyword evidence="3" id="KW-0698">rRNA processing</keyword>
<evidence type="ECO:0000256" key="2">
    <source>
        <dbReference type="ARBA" id="ARBA00006374"/>
    </source>
</evidence>
<feature type="region of interest" description="Disordered" evidence="5">
    <location>
        <begin position="345"/>
        <end position="369"/>
    </location>
</feature>
<dbReference type="AlphaFoldDB" id="V6TMS3"/>
<comment type="caution">
    <text evidence="6">The sequence shown here is derived from an EMBL/GenBank/DDBJ whole genome shotgun (WGS) entry which is preliminary data.</text>
</comment>
<evidence type="ECO:0000313" key="7">
    <source>
        <dbReference type="Proteomes" id="UP000018320"/>
    </source>
</evidence>
<dbReference type="PANTHER" id="PTHR13026">
    <property type="entry name" value="NNP-1 PROTEIN NOVEL NUCLEAR PROTEIN 1 NOP52"/>
    <property type="match status" value="1"/>
</dbReference>
<evidence type="ECO:0000256" key="3">
    <source>
        <dbReference type="ARBA" id="ARBA00022552"/>
    </source>
</evidence>
<accession>V6TMS3</accession>
<evidence type="ECO:0000313" key="6">
    <source>
        <dbReference type="EMBL" id="ESU38255.1"/>
    </source>
</evidence>
<dbReference type="GO" id="GO:0006364">
    <property type="term" value="P:rRNA processing"/>
    <property type="evidence" value="ECO:0007669"/>
    <property type="project" value="UniProtKB-KW"/>
</dbReference>
<dbReference type="VEuPathDB" id="GiardiaDB:DHA2_16658"/>
<dbReference type="VEuPathDB" id="GiardiaDB:GL50581_4295"/>
<organism evidence="6 7">
    <name type="scientific">Giardia intestinalis</name>
    <name type="common">Giardia lamblia</name>
    <dbReference type="NCBI Taxonomy" id="5741"/>
    <lineage>
        <taxon>Eukaryota</taxon>
        <taxon>Metamonada</taxon>
        <taxon>Diplomonadida</taxon>
        <taxon>Hexamitidae</taxon>
        <taxon>Giardiinae</taxon>
        <taxon>Giardia</taxon>
    </lineage>
</organism>
<reference evidence="6 7" key="2">
    <citation type="journal article" date="2013" name="Genome Biol. Evol.">
        <title>Genome sequencing of Giardia lamblia genotypes A2 and B isolates (DH and GS) and comparative analysis with the genomes of genotypes A1 and E (WB and Pig).</title>
        <authorList>
            <person name="Adam R.D."/>
            <person name="Dahlstrom E.W."/>
            <person name="Martens C.A."/>
            <person name="Bruno D.P."/>
            <person name="Barbian K.D."/>
            <person name="Ricklefs S.M."/>
            <person name="Hernandez M.M."/>
            <person name="Narla N.P."/>
            <person name="Patel R.B."/>
            <person name="Porcella S.F."/>
            <person name="Nash T.E."/>
        </authorList>
    </citation>
    <scope>NUCLEOTIDE SEQUENCE [LARGE SCALE GENOMIC DNA]</scope>
    <source>
        <strain evidence="6 7">DH</strain>
    </source>
</reference>
<dbReference type="PANTHER" id="PTHR13026:SF0">
    <property type="entry name" value="RIBOSOMAL RNA PROCESSING 1B"/>
    <property type="match status" value="1"/>
</dbReference>
<evidence type="ECO:0000256" key="4">
    <source>
        <dbReference type="ARBA" id="ARBA00023242"/>
    </source>
</evidence>